<dbReference type="Pfam" id="PF15963">
    <property type="entry name" value="Myb_DNA-bind_7"/>
    <property type="match status" value="1"/>
</dbReference>
<accession>A0AAV1HVD8</accession>
<dbReference type="GO" id="GO:0001156">
    <property type="term" value="F:TFIIIC-class transcription factor complex binding"/>
    <property type="evidence" value="ECO:0007669"/>
    <property type="project" value="TreeGrafter"/>
</dbReference>
<dbReference type="SUPFAM" id="SSF46689">
    <property type="entry name" value="Homeodomain-like"/>
    <property type="match status" value="1"/>
</dbReference>
<name>A0AAV1HVD8_9CHLO</name>
<evidence type="ECO:0000259" key="2">
    <source>
        <dbReference type="SMART" id="SM00717"/>
    </source>
</evidence>
<feature type="compositionally biased region" description="Low complexity" evidence="1">
    <location>
        <begin position="530"/>
        <end position="546"/>
    </location>
</feature>
<feature type="compositionally biased region" description="Basic and acidic residues" evidence="1">
    <location>
        <begin position="48"/>
        <end position="62"/>
    </location>
</feature>
<dbReference type="Proteomes" id="UP001314263">
    <property type="component" value="Unassembled WGS sequence"/>
</dbReference>
<feature type="region of interest" description="Disordered" evidence="1">
    <location>
        <begin position="429"/>
        <end position="674"/>
    </location>
</feature>
<dbReference type="InterPro" id="IPR001005">
    <property type="entry name" value="SANT/Myb"/>
</dbReference>
<dbReference type="InterPro" id="IPR009057">
    <property type="entry name" value="Homeodomain-like_sf"/>
</dbReference>
<feature type="region of interest" description="Disordered" evidence="1">
    <location>
        <begin position="14"/>
        <end position="193"/>
    </location>
</feature>
<dbReference type="InterPro" id="IPR039467">
    <property type="entry name" value="TFIIIB_B''_Myb"/>
</dbReference>
<feature type="region of interest" description="Disordered" evidence="1">
    <location>
        <begin position="214"/>
        <end position="261"/>
    </location>
</feature>
<keyword evidence="4" id="KW-1185">Reference proteome</keyword>
<organism evidence="3 4">
    <name type="scientific">Coccomyxa viridis</name>
    <dbReference type="NCBI Taxonomy" id="1274662"/>
    <lineage>
        <taxon>Eukaryota</taxon>
        <taxon>Viridiplantae</taxon>
        <taxon>Chlorophyta</taxon>
        <taxon>core chlorophytes</taxon>
        <taxon>Trebouxiophyceae</taxon>
        <taxon>Trebouxiophyceae incertae sedis</taxon>
        <taxon>Coccomyxaceae</taxon>
        <taxon>Coccomyxa</taxon>
    </lineage>
</organism>
<dbReference type="EMBL" id="CAUYUE010000003">
    <property type="protein sequence ID" value="CAK0753931.1"/>
    <property type="molecule type" value="Genomic_DNA"/>
</dbReference>
<feature type="compositionally biased region" description="Basic and acidic residues" evidence="1">
    <location>
        <begin position="504"/>
        <end position="517"/>
    </location>
</feature>
<sequence length="698" mass="73505">MNFDLSALDRLQEKKAATRSTKFAPTSKASLRSASAREGRPGTGHHASNKEENRSGVQDAEKQQAGPGSAPAVSKAAAVRNASHGLHQGAPHNSARVSKATDAAQPEQQQPAFVVAGAARTEDSAPAKLVTRARGLPAQRRRPAAPAVPATDAEGPASSGLELALVPAQAGGSPTQQEVQHKKGKGKAPGTIVIDPSTMSLKAIIKCAHTQERIRLEQERKHKKEERERMAAEGSAVGSPAPKPEGAAAGPGPGVPSAAPSLAPQVQMVDGRLVVVQNSLTVQAQAENFQRRVTVEDNPTLNNATYAKRTNNDRWTPQETELFYKAIALFGTDFSLIEKMFPSRQRKALKFKLRREYRDNPQNVDAALSGKDCGATSYQEVVTALQRHTEEADTNLLTGAPAAGPDLAEILTGPVASALDVDAPADISEASKEPLQSAHPPDQRGQAARAGPALGRKGRASGPELAVGQSNTSASAKQQAATKLTRRRASKASSLASIAEEASAPEKHDSLQPKQEKSTWGGGRRKRTLDSAALSAAAPASDAALPVAEQEQGPAREPEAVTTTVKASKPVVERQLRSRLSAKQDNSHADAEPEPEHASAAPDATMPTGTGLGSKRQPSTRLEQQKVMPRLAASKRKRPVPMPAGNGNSRGQRKVPKPSAQPPQLTTAAGKPKSRVELLAEAAGACAAEWEEESVYVY</sequence>
<feature type="compositionally biased region" description="Polar residues" evidence="1">
    <location>
        <begin position="18"/>
        <end position="33"/>
    </location>
</feature>
<comment type="caution">
    <text evidence="3">The sequence shown here is derived from an EMBL/GenBank/DDBJ whole genome shotgun (WGS) entry which is preliminary data.</text>
</comment>
<dbReference type="GO" id="GO:0000126">
    <property type="term" value="C:transcription factor TFIIIB complex"/>
    <property type="evidence" value="ECO:0007669"/>
    <property type="project" value="TreeGrafter"/>
</dbReference>
<proteinExistence type="predicted"/>
<feature type="compositionally biased region" description="Low complexity" evidence="1">
    <location>
        <begin position="132"/>
        <end position="153"/>
    </location>
</feature>
<dbReference type="PANTHER" id="PTHR22929:SF0">
    <property type="entry name" value="TRANSCRIPTION FACTOR TFIIIB COMPONENT B'' HOMOLOG"/>
    <property type="match status" value="1"/>
</dbReference>
<gene>
    <name evidence="3" type="ORF">CVIRNUC_002258</name>
</gene>
<dbReference type="Gene3D" id="1.10.10.60">
    <property type="entry name" value="Homeodomain-like"/>
    <property type="match status" value="1"/>
</dbReference>
<dbReference type="GO" id="GO:0070898">
    <property type="term" value="P:RNA polymerase III preinitiation complex assembly"/>
    <property type="evidence" value="ECO:0007669"/>
    <property type="project" value="TreeGrafter"/>
</dbReference>
<feature type="compositionally biased region" description="Low complexity" evidence="1">
    <location>
        <begin position="238"/>
        <end position="261"/>
    </location>
</feature>
<feature type="compositionally biased region" description="Low complexity" evidence="1">
    <location>
        <begin position="491"/>
        <end position="502"/>
    </location>
</feature>
<reference evidence="3 4" key="1">
    <citation type="submission" date="2023-10" db="EMBL/GenBank/DDBJ databases">
        <authorList>
            <person name="Maclean D."/>
            <person name="Macfadyen A."/>
        </authorList>
    </citation>
    <scope>NUCLEOTIDE SEQUENCE [LARGE SCALE GENOMIC DNA]</scope>
</reference>
<feature type="compositionally biased region" description="Polar residues" evidence="1">
    <location>
        <begin position="468"/>
        <end position="482"/>
    </location>
</feature>
<dbReference type="PANTHER" id="PTHR22929">
    <property type="entry name" value="RNA POLYMERASE III TRANSCRIPTION INITIATION FACTOR B"/>
    <property type="match status" value="1"/>
</dbReference>
<dbReference type="CDD" id="cd00167">
    <property type="entry name" value="SANT"/>
    <property type="match status" value="1"/>
</dbReference>
<feature type="domain" description="Myb-like" evidence="2">
    <location>
        <begin position="311"/>
        <end position="359"/>
    </location>
</feature>
<dbReference type="SMART" id="SM00717">
    <property type="entry name" value="SANT"/>
    <property type="match status" value="1"/>
</dbReference>
<protein>
    <recommendedName>
        <fullName evidence="2">Myb-like domain-containing protein</fullName>
    </recommendedName>
</protein>
<feature type="compositionally biased region" description="Basic and acidic residues" evidence="1">
    <location>
        <begin position="214"/>
        <end position="231"/>
    </location>
</feature>
<evidence type="ECO:0000313" key="4">
    <source>
        <dbReference type="Proteomes" id="UP001314263"/>
    </source>
</evidence>
<evidence type="ECO:0000256" key="1">
    <source>
        <dbReference type="SAM" id="MobiDB-lite"/>
    </source>
</evidence>
<evidence type="ECO:0000313" key="3">
    <source>
        <dbReference type="EMBL" id="CAK0753931.1"/>
    </source>
</evidence>
<dbReference type="AlphaFoldDB" id="A0AAV1HVD8"/>
<feature type="compositionally biased region" description="Basic and acidic residues" evidence="1">
    <location>
        <begin position="585"/>
        <end position="597"/>
    </location>
</feature>